<keyword evidence="3" id="KW-1185">Reference proteome</keyword>
<dbReference type="RefSeq" id="WP_155149277.1">
    <property type="nucleotide sequence ID" value="NZ_JACOPQ010000029.1"/>
</dbReference>
<comment type="caution">
    <text evidence="2">The sequence shown here is derived from an EMBL/GenBank/DDBJ whole genome shotgun (WGS) entry which is preliminary data.</text>
</comment>
<evidence type="ECO:0000313" key="3">
    <source>
        <dbReference type="Proteomes" id="UP000607645"/>
    </source>
</evidence>
<keyword evidence="1" id="KW-0472">Membrane</keyword>
<dbReference type="InterPro" id="IPR054198">
    <property type="entry name" value="DUF6903"/>
</dbReference>
<feature type="transmembrane region" description="Helical" evidence="1">
    <location>
        <begin position="12"/>
        <end position="30"/>
    </location>
</feature>
<keyword evidence="1" id="KW-0812">Transmembrane</keyword>
<sequence length="69" mass="7873">MKFWKEHTALRMVLMLCTFAAGVGLILYGWMQTGKLWGFAVMLVGIGFLLGCLSLYNKPFEEPRTKKTK</sequence>
<feature type="transmembrane region" description="Helical" evidence="1">
    <location>
        <begin position="36"/>
        <end position="56"/>
    </location>
</feature>
<evidence type="ECO:0000256" key="1">
    <source>
        <dbReference type="SAM" id="Phobius"/>
    </source>
</evidence>
<protein>
    <submittedName>
        <fullName evidence="2">Uncharacterized protein</fullName>
    </submittedName>
</protein>
<dbReference type="Pfam" id="PF21844">
    <property type="entry name" value="DUF6903"/>
    <property type="match status" value="1"/>
</dbReference>
<accession>A0A8J6JFX6</accession>
<dbReference type="EMBL" id="JACOPQ010000029">
    <property type="protein sequence ID" value="MBC5738841.1"/>
    <property type="molecule type" value="Genomic_DNA"/>
</dbReference>
<proteinExistence type="predicted"/>
<gene>
    <name evidence="2" type="ORF">H8S62_17715</name>
</gene>
<reference evidence="2" key="1">
    <citation type="submission" date="2020-08" db="EMBL/GenBank/DDBJ databases">
        <title>Genome public.</title>
        <authorList>
            <person name="Liu C."/>
            <person name="Sun Q."/>
        </authorList>
    </citation>
    <scope>NUCLEOTIDE SEQUENCE</scope>
    <source>
        <strain evidence="2">NSJ-52</strain>
    </source>
</reference>
<keyword evidence="1" id="KW-1133">Transmembrane helix</keyword>
<name>A0A8J6JFX6_9FIRM</name>
<dbReference type="AlphaFoldDB" id="A0A8J6JFX6"/>
<evidence type="ECO:0000313" key="2">
    <source>
        <dbReference type="EMBL" id="MBC5738841.1"/>
    </source>
</evidence>
<dbReference type="Proteomes" id="UP000607645">
    <property type="component" value="Unassembled WGS sequence"/>
</dbReference>
<organism evidence="2 3">
    <name type="scientific">Lawsonibacter faecis</name>
    <dbReference type="NCBI Taxonomy" id="2763052"/>
    <lineage>
        <taxon>Bacteria</taxon>
        <taxon>Bacillati</taxon>
        <taxon>Bacillota</taxon>
        <taxon>Clostridia</taxon>
        <taxon>Eubacteriales</taxon>
        <taxon>Oscillospiraceae</taxon>
        <taxon>Lawsonibacter</taxon>
    </lineage>
</organism>